<evidence type="ECO:0000256" key="1">
    <source>
        <dbReference type="SAM" id="MobiDB-lite"/>
    </source>
</evidence>
<gene>
    <name evidence="2" type="ORF">C8035_v003956</name>
</gene>
<sequence length="216" mass="24535">MLRKSDWIRTPGTRNQPMGETKATDERAASLWHMCLCLGALASATQGHVPSECPIPSADEPNRNLTHIFARFSYPRLHLHGLIAAVLGRRRHSLRDDPPLVNVGHGREVPLVFHEPIKTQIRRYFPNGVTAKKLCNPMKPLSRRAGLVQCDVLWRGIEEQCEITFSMKRPRCPCYPCAMDNIREVAFVIRSGIPLHQMKKLLLGRFLAHFVCLRVS</sequence>
<evidence type="ECO:0000313" key="3">
    <source>
        <dbReference type="Proteomes" id="UP000295083"/>
    </source>
</evidence>
<name>A0A4R8Q1G7_9PEZI</name>
<dbReference type="Proteomes" id="UP000295083">
    <property type="component" value="Unassembled WGS sequence"/>
</dbReference>
<comment type="caution">
    <text evidence="2">The sequence shown here is derived from an EMBL/GenBank/DDBJ whole genome shotgun (WGS) entry which is preliminary data.</text>
</comment>
<evidence type="ECO:0000313" key="2">
    <source>
        <dbReference type="EMBL" id="TDZ28945.1"/>
    </source>
</evidence>
<protein>
    <submittedName>
        <fullName evidence="2">Uncharacterized protein</fullName>
    </submittedName>
</protein>
<dbReference type="EMBL" id="QAPG01000385">
    <property type="protein sequence ID" value="TDZ28945.1"/>
    <property type="molecule type" value="Genomic_DNA"/>
</dbReference>
<organism evidence="2 3">
    <name type="scientific">Colletotrichum spinosum</name>
    <dbReference type="NCBI Taxonomy" id="1347390"/>
    <lineage>
        <taxon>Eukaryota</taxon>
        <taxon>Fungi</taxon>
        <taxon>Dikarya</taxon>
        <taxon>Ascomycota</taxon>
        <taxon>Pezizomycotina</taxon>
        <taxon>Sordariomycetes</taxon>
        <taxon>Hypocreomycetidae</taxon>
        <taxon>Glomerellales</taxon>
        <taxon>Glomerellaceae</taxon>
        <taxon>Colletotrichum</taxon>
        <taxon>Colletotrichum orbiculare species complex</taxon>
    </lineage>
</organism>
<dbReference type="AlphaFoldDB" id="A0A4R8Q1G7"/>
<feature type="region of interest" description="Disordered" evidence="1">
    <location>
        <begin position="1"/>
        <end position="24"/>
    </location>
</feature>
<accession>A0A4R8Q1G7</accession>
<keyword evidence="3" id="KW-1185">Reference proteome</keyword>
<reference evidence="2 3" key="1">
    <citation type="submission" date="2018-11" db="EMBL/GenBank/DDBJ databases">
        <title>Genome sequence and assembly of Colletotrichum spinosum.</title>
        <authorList>
            <person name="Gan P."/>
            <person name="Shirasu K."/>
        </authorList>
    </citation>
    <scope>NUCLEOTIDE SEQUENCE [LARGE SCALE GENOMIC DNA]</scope>
    <source>
        <strain evidence="2 3">CBS 515.97</strain>
    </source>
</reference>
<proteinExistence type="predicted"/>